<dbReference type="InterPro" id="IPR029058">
    <property type="entry name" value="AB_hydrolase_fold"/>
</dbReference>
<comment type="caution">
    <text evidence="3">The sequence shown here is derived from an EMBL/GenBank/DDBJ whole genome shotgun (WGS) entry which is preliminary data.</text>
</comment>
<proteinExistence type="predicted"/>
<dbReference type="SUPFAM" id="SSF53474">
    <property type="entry name" value="alpha/beta-Hydrolases"/>
    <property type="match status" value="1"/>
</dbReference>
<dbReference type="Proteomes" id="UP000236569">
    <property type="component" value="Unassembled WGS sequence"/>
</dbReference>
<dbReference type="GO" id="GO:0016787">
    <property type="term" value="F:hydrolase activity"/>
    <property type="evidence" value="ECO:0007669"/>
    <property type="project" value="UniProtKB-KW"/>
</dbReference>
<dbReference type="PANTHER" id="PTHR22946">
    <property type="entry name" value="DIENELACTONE HYDROLASE DOMAIN-CONTAINING PROTEIN-RELATED"/>
    <property type="match status" value="1"/>
</dbReference>
<keyword evidence="4" id="KW-1185">Reference proteome</keyword>
<dbReference type="EMBL" id="BFAG01000008">
    <property type="protein sequence ID" value="GBF06402.1"/>
    <property type="molecule type" value="Genomic_DNA"/>
</dbReference>
<organism evidence="3 4">
    <name type="scientific">Deinococcus aerius</name>
    <dbReference type="NCBI Taxonomy" id="200253"/>
    <lineage>
        <taxon>Bacteria</taxon>
        <taxon>Thermotogati</taxon>
        <taxon>Deinococcota</taxon>
        <taxon>Deinococci</taxon>
        <taxon>Deinococcales</taxon>
        <taxon>Deinococcaceae</taxon>
        <taxon>Deinococcus</taxon>
    </lineage>
</organism>
<name>A0A2I9CWM7_9DEIO</name>
<evidence type="ECO:0000313" key="3">
    <source>
        <dbReference type="EMBL" id="GBF06402.1"/>
    </source>
</evidence>
<accession>A0A2I9CWM7</accession>
<protein>
    <submittedName>
        <fullName evidence="3">Dienelactone hydrolase family protein</fullName>
    </submittedName>
</protein>
<dbReference type="InterPro" id="IPR050261">
    <property type="entry name" value="FrsA_esterase"/>
</dbReference>
<dbReference type="Pfam" id="PF01738">
    <property type="entry name" value="DLH"/>
    <property type="match status" value="1"/>
</dbReference>
<dbReference type="InterPro" id="IPR002925">
    <property type="entry name" value="Dienelactn_hydro"/>
</dbReference>
<gene>
    <name evidence="3" type="ORF">DAERI_080193</name>
</gene>
<evidence type="ECO:0000259" key="2">
    <source>
        <dbReference type="Pfam" id="PF01738"/>
    </source>
</evidence>
<reference evidence="4" key="1">
    <citation type="submission" date="2018-01" db="EMBL/GenBank/DDBJ databases">
        <title>Draft Genome Sequence of the Radioresistant Bacterium Deinococcus aerius TR0125, Isolated from the Higher Atmosphere above Japan.</title>
        <authorList>
            <person name="Satoh K."/>
            <person name="Arai H."/>
            <person name="Sanzen T."/>
            <person name="Kawaguchi Y."/>
            <person name="Hayashi H."/>
            <person name="Yokobori S."/>
            <person name="Yamagishi A."/>
            <person name="Oono Y."/>
            <person name="Narumi I."/>
        </authorList>
    </citation>
    <scope>NUCLEOTIDE SEQUENCE [LARGE SCALE GENOMIC DNA]</scope>
    <source>
        <strain evidence="4">TR0125</strain>
    </source>
</reference>
<feature type="compositionally biased region" description="Pro residues" evidence="1">
    <location>
        <begin position="10"/>
        <end position="22"/>
    </location>
</feature>
<dbReference type="Gene3D" id="3.40.50.1820">
    <property type="entry name" value="alpha/beta hydrolase"/>
    <property type="match status" value="1"/>
</dbReference>
<feature type="domain" description="Dienelactone hydrolase" evidence="2">
    <location>
        <begin position="63"/>
        <end position="247"/>
    </location>
</feature>
<sequence length="270" mass="28888">MGNLVTNRNLPPPYPPRMPSVSPPVIQAEQRVPGGTRLRLEWRVEGDSVPALLLLPNREPGVKVPAALLLHGLTSRGEVMTDSVGQVLLRRGVASLAPDLPLHGSRGNPLELNGLRNPLEAARLWRLALREAGVAAEFLRTHPAVDPGRVAVVGYSLGSFLGAALAAREREVRALVLAAGGDLPLGTPLTTLARTVVDPLRAVRGLGCPLLMVHGRRDPVIRPDQAERLFAAAREPKELRWWNAGHSLPAAAIEDAADWLTRQLGASGQA</sequence>
<dbReference type="AlphaFoldDB" id="A0A2I9CWM7"/>
<keyword evidence="3" id="KW-0378">Hydrolase</keyword>
<evidence type="ECO:0000256" key="1">
    <source>
        <dbReference type="SAM" id="MobiDB-lite"/>
    </source>
</evidence>
<feature type="region of interest" description="Disordered" evidence="1">
    <location>
        <begin position="1"/>
        <end position="24"/>
    </location>
</feature>
<evidence type="ECO:0000313" key="4">
    <source>
        <dbReference type="Proteomes" id="UP000236569"/>
    </source>
</evidence>